<keyword evidence="3" id="KW-0813">Transport</keyword>
<keyword evidence="6 8" id="KW-1133">Transmembrane helix</keyword>
<dbReference type="RefSeq" id="WP_196412002.1">
    <property type="nucleotide sequence ID" value="NZ_JADQTO010000001.1"/>
</dbReference>
<comment type="subcellular location">
    <subcellularLocation>
        <location evidence="1">Cell membrane</location>
        <topology evidence="1">Multi-pass membrane protein</topology>
    </subcellularLocation>
</comment>
<dbReference type="EMBL" id="JADQTO010000001">
    <property type="protein sequence ID" value="MBG0560197.1"/>
    <property type="molecule type" value="Genomic_DNA"/>
</dbReference>
<evidence type="ECO:0000256" key="6">
    <source>
        <dbReference type="ARBA" id="ARBA00022989"/>
    </source>
</evidence>
<dbReference type="GO" id="GO:0050897">
    <property type="term" value="F:cobalt ion binding"/>
    <property type="evidence" value="ECO:0007669"/>
    <property type="project" value="TreeGrafter"/>
</dbReference>
<dbReference type="SUPFAM" id="SSF144083">
    <property type="entry name" value="Magnesium transport protein CorA, transmembrane region"/>
    <property type="match status" value="1"/>
</dbReference>
<evidence type="ECO:0000256" key="2">
    <source>
        <dbReference type="ARBA" id="ARBA00009765"/>
    </source>
</evidence>
<evidence type="ECO:0000313" key="9">
    <source>
        <dbReference type="EMBL" id="MBG0560197.1"/>
    </source>
</evidence>
<dbReference type="GO" id="GO:0000287">
    <property type="term" value="F:magnesium ion binding"/>
    <property type="evidence" value="ECO:0007669"/>
    <property type="project" value="TreeGrafter"/>
</dbReference>
<dbReference type="Gene3D" id="1.20.58.340">
    <property type="entry name" value="Magnesium transport protein CorA, transmembrane region"/>
    <property type="match status" value="2"/>
</dbReference>
<dbReference type="AlphaFoldDB" id="A0A931C423"/>
<feature type="transmembrane region" description="Helical" evidence="8">
    <location>
        <begin position="306"/>
        <end position="326"/>
    </location>
</feature>
<dbReference type="Proteomes" id="UP000598146">
    <property type="component" value="Unassembled WGS sequence"/>
</dbReference>
<dbReference type="SUPFAM" id="SSF143865">
    <property type="entry name" value="CorA soluble domain-like"/>
    <property type="match status" value="1"/>
</dbReference>
<dbReference type="InterPro" id="IPR002523">
    <property type="entry name" value="MgTranspt_CorA/ZnTranspt_ZntB"/>
</dbReference>
<keyword evidence="7 8" id="KW-0472">Membrane</keyword>
<dbReference type="GO" id="GO:0005886">
    <property type="term" value="C:plasma membrane"/>
    <property type="evidence" value="ECO:0007669"/>
    <property type="project" value="UniProtKB-SubCell"/>
</dbReference>
<keyword evidence="5 8" id="KW-0812">Transmembrane</keyword>
<dbReference type="PANTHER" id="PTHR46494">
    <property type="entry name" value="CORA FAMILY METAL ION TRANSPORTER (EUROFUNG)"/>
    <property type="match status" value="1"/>
</dbReference>
<sequence length="332" mass="36659">MTALSCPVRTRLYEAGRVIAEDFAADQTAGLLRAHPDAVVWLDLYAPGQADLEAVATDFGLHPLAVEDAVEEHQRPKIDRYADHLFVNLYAVRFHGDGTTAQLRKVEISAFVTSRALITVHKSPGDIDVLLQRWDTDPELGAVGGVNFLVYGLLDVVVDSQYATARSIDEAMDTAEDQLLEEGGAPRPVRLYGFALRKCLANLLRVVAPMRDVVDQLDKAEIEPVNDHLRAYYRDVEDQAQRTLELTEHSRTRITELLDADSTEQGNVLNQVTRKLAAWAAIIAVPTALTGFFGQNLPYPGYDNQGGFLASSILIATSAIGLYVFLKRRGWL</sequence>
<evidence type="ECO:0000256" key="1">
    <source>
        <dbReference type="ARBA" id="ARBA00004651"/>
    </source>
</evidence>
<keyword evidence="4" id="KW-1003">Cell membrane</keyword>
<dbReference type="PANTHER" id="PTHR46494:SF1">
    <property type="entry name" value="CORA FAMILY METAL ION TRANSPORTER (EUROFUNG)"/>
    <property type="match status" value="1"/>
</dbReference>
<dbReference type="InterPro" id="IPR045861">
    <property type="entry name" value="CorA_cytoplasmic_dom"/>
</dbReference>
<protein>
    <submittedName>
        <fullName evidence="9">Magnesium transporter CorA family protein</fullName>
    </submittedName>
</protein>
<comment type="caution">
    <text evidence="9">The sequence shown here is derived from an EMBL/GenBank/DDBJ whole genome shotgun (WGS) entry which is preliminary data.</text>
</comment>
<keyword evidence="10" id="KW-1185">Reference proteome</keyword>
<evidence type="ECO:0000256" key="4">
    <source>
        <dbReference type="ARBA" id="ARBA00022475"/>
    </source>
</evidence>
<evidence type="ECO:0000256" key="3">
    <source>
        <dbReference type="ARBA" id="ARBA00022448"/>
    </source>
</evidence>
<evidence type="ECO:0000313" key="10">
    <source>
        <dbReference type="Proteomes" id="UP000598146"/>
    </source>
</evidence>
<dbReference type="GO" id="GO:0015087">
    <property type="term" value="F:cobalt ion transmembrane transporter activity"/>
    <property type="evidence" value="ECO:0007669"/>
    <property type="project" value="TreeGrafter"/>
</dbReference>
<evidence type="ECO:0000256" key="5">
    <source>
        <dbReference type="ARBA" id="ARBA00022692"/>
    </source>
</evidence>
<proteinExistence type="inferred from homology"/>
<dbReference type="Pfam" id="PF01544">
    <property type="entry name" value="CorA"/>
    <property type="match status" value="1"/>
</dbReference>
<name>A0A931C423_9ACTN</name>
<accession>A0A931C423</accession>
<dbReference type="CDD" id="cd12822">
    <property type="entry name" value="TmCorA-like"/>
    <property type="match status" value="1"/>
</dbReference>
<comment type="similarity">
    <text evidence="2">Belongs to the CorA metal ion transporter (MIT) (TC 1.A.35) family.</text>
</comment>
<evidence type="ECO:0000256" key="8">
    <source>
        <dbReference type="SAM" id="Phobius"/>
    </source>
</evidence>
<dbReference type="Gene3D" id="3.30.460.20">
    <property type="entry name" value="CorA soluble domain-like"/>
    <property type="match status" value="1"/>
</dbReference>
<reference evidence="9" key="1">
    <citation type="submission" date="2020-11" db="EMBL/GenBank/DDBJ databases">
        <title>Isolation and identification of active actinomycetes.</title>
        <authorList>
            <person name="Sun X."/>
        </authorList>
    </citation>
    <scope>NUCLEOTIDE SEQUENCE</scope>
    <source>
        <strain evidence="9">NEAU-A11</strain>
    </source>
</reference>
<dbReference type="GO" id="GO:0015095">
    <property type="term" value="F:magnesium ion transmembrane transporter activity"/>
    <property type="evidence" value="ECO:0007669"/>
    <property type="project" value="TreeGrafter"/>
</dbReference>
<organism evidence="9 10">
    <name type="scientific">Actinoplanes aureus</name>
    <dbReference type="NCBI Taxonomy" id="2792083"/>
    <lineage>
        <taxon>Bacteria</taxon>
        <taxon>Bacillati</taxon>
        <taxon>Actinomycetota</taxon>
        <taxon>Actinomycetes</taxon>
        <taxon>Micromonosporales</taxon>
        <taxon>Micromonosporaceae</taxon>
        <taxon>Actinoplanes</taxon>
    </lineage>
</organism>
<evidence type="ECO:0000256" key="7">
    <source>
        <dbReference type="ARBA" id="ARBA00023136"/>
    </source>
</evidence>
<dbReference type="InterPro" id="IPR045863">
    <property type="entry name" value="CorA_TM1_TM2"/>
</dbReference>
<gene>
    <name evidence="9" type="ORF">I4J89_01790</name>
</gene>
<feature type="transmembrane region" description="Helical" evidence="8">
    <location>
        <begin position="276"/>
        <end position="294"/>
    </location>
</feature>